<reference evidence="2 3" key="1">
    <citation type="submission" date="2019-07" db="EMBL/GenBank/DDBJ databases">
        <title>Finished genome of Venturia effusa.</title>
        <authorList>
            <person name="Young C.A."/>
            <person name="Cox M.P."/>
            <person name="Ganley A.R.D."/>
            <person name="David W.J."/>
        </authorList>
    </citation>
    <scope>NUCLEOTIDE SEQUENCE [LARGE SCALE GENOMIC DNA]</scope>
    <source>
        <strain evidence="3">albino</strain>
    </source>
</reference>
<keyword evidence="3" id="KW-1185">Reference proteome</keyword>
<dbReference type="Gene3D" id="2.120.10.30">
    <property type="entry name" value="TolB, C-terminal domain"/>
    <property type="match status" value="1"/>
</dbReference>
<evidence type="ECO:0000313" key="3">
    <source>
        <dbReference type="Proteomes" id="UP000316270"/>
    </source>
</evidence>
<dbReference type="Pfam" id="PF08450">
    <property type="entry name" value="SGL"/>
    <property type="match status" value="1"/>
</dbReference>
<accession>A0A517LPZ3</accession>
<evidence type="ECO:0000313" key="2">
    <source>
        <dbReference type="EMBL" id="QDS77666.1"/>
    </source>
</evidence>
<sequence length="420" mass="45839">MKIDYIACLANAATIASALSSNVVSVPYEYTYLLPTFTEDVAGTFVNATKTTDDSINEILASAAKAPFISYDNEFLSILGSNPTLELVEERNLEFAFEAAVWVPERNEVFFTSSVLDAANGIPGHFEVLNLNTKKISNLTTSKPVILPNGGDYHNGLVYLTTSRSLNATKADYNGGIVSINPATGEVQQILNSYFGLQFSDIDDIAWTTQSSTGKSYMYFTTFPIVHALSPAAAPMGLANAVWRWDPQEKIILPMLSRLDVTFPDGVRVSPDQRYLYVTDFTGDRWSALLGVAAQVGSPAVYRYDLDAEMRPTNRQFFGYPRRGGADGIHVDDQGRVWTAEGDGVVVRRADGKILGVFNALVFGNPGLIPIANFALAGDVLVILGGYRIFTVQLGQIVNKQKSFGKPPSGKRWLLGNLFQ</sequence>
<protein>
    <recommendedName>
        <fullName evidence="1">SMP-30/Gluconolactonase/LRE-like region domain-containing protein</fullName>
    </recommendedName>
</protein>
<dbReference type="AlphaFoldDB" id="A0A517LPZ3"/>
<dbReference type="PANTHER" id="PTHR47064:SF2">
    <property type="entry name" value="SMP-30_GLUCONOLACTONASE_LRE-LIKE REGION DOMAIN-CONTAINING PROTEIN-RELATED"/>
    <property type="match status" value="1"/>
</dbReference>
<dbReference type="STRING" id="50376.A0A517LPZ3"/>
<proteinExistence type="predicted"/>
<organism evidence="2 3">
    <name type="scientific">Venturia effusa</name>
    <dbReference type="NCBI Taxonomy" id="50376"/>
    <lineage>
        <taxon>Eukaryota</taxon>
        <taxon>Fungi</taxon>
        <taxon>Dikarya</taxon>
        <taxon>Ascomycota</taxon>
        <taxon>Pezizomycotina</taxon>
        <taxon>Dothideomycetes</taxon>
        <taxon>Pleosporomycetidae</taxon>
        <taxon>Venturiales</taxon>
        <taxon>Venturiaceae</taxon>
        <taxon>Venturia</taxon>
    </lineage>
</organism>
<gene>
    <name evidence="2" type="ORF">FKW77_003165</name>
</gene>
<dbReference type="EMBL" id="CP042202">
    <property type="protein sequence ID" value="QDS77666.1"/>
    <property type="molecule type" value="Genomic_DNA"/>
</dbReference>
<feature type="domain" description="SMP-30/Gluconolactonase/LRE-like region" evidence="1">
    <location>
        <begin position="143"/>
        <end position="356"/>
    </location>
</feature>
<name>A0A517LPZ3_9PEZI</name>
<dbReference type="PANTHER" id="PTHR47064">
    <property type="entry name" value="PUTATIVE (AFU_ORTHOLOGUE AFUA_1G08990)-RELATED"/>
    <property type="match status" value="1"/>
</dbReference>
<dbReference type="Proteomes" id="UP000316270">
    <property type="component" value="Chromosome 18"/>
</dbReference>
<dbReference type="InterPro" id="IPR052988">
    <property type="entry name" value="Oryzine_lactonohydrolase"/>
</dbReference>
<dbReference type="InterPro" id="IPR013658">
    <property type="entry name" value="SGL"/>
</dbReference>
<evidence type="ECO:0000259" key="1">
    <source>
        <dbReference type="Pfam" id="PF08450"/>
    </source>
</evidence>
<dbReference type="SUPFAM" id="SSF63829">
    <property type="entry name" value="Calcium-dependent phosphotriesterase"/>
    <property type="match status" value="1"/>
</dbReference>
<dbReference type="OrthoDB" id="423498at2759"/>
<dbReference type="InterPro" id="IPR011042">
    <property type="entry name" value="6-blade_b-propeller_TolB-like"/>
</dbReference>